<evidence type="ECO:0000313" key="6">
    <source>
        <dbReference type="Proteomes" id="UP000249619"/>
    </source>
</evidence>
<feature type="compositionally biased region" description="Acidic residues" evidence="3">
    <location>
        <begin position="215"/>
        <end position="226"/>
    </location>
</feature>
<dbReference type="OrthoDB" id="3892274at2759"/>
<dbReference type="PANTHER" id="PTHR40621:SF6">
    <property type="entry name" value="AP-1-LIKE TRANSCRIPTION FACTOR YAP1-RELATED"/>
    <property type="match status" value="1"/>
</dbReference>
<evidence type="ECO:0000259" key="4">
    <source>
        <dbReference type="PROSITE" id="PS50217"/>
    </source>
</evidence>
<name>A0A364N1E4_STELY</name>
<reference evidence="6" key="1">
    <citation type="submission" date="2018-05" db="EMBL/GenBank/DDBJ databases">
        <title>Draft genome sequence of Stemphylium lycopersici strain CIDEFI 213.</title>
        <authorList>
            <person name="Medina R."/>
            <person name="Franco M.E.E."/>
            <person name="Lucentini C.G."/>
            <person name="Saparrat M.C.N."/>
            <person name="Balatti P.A."/>
        </authorList>
    </citation>
    <scope>NUCLEOTIDE SEQUENCE [LARGE SCALE GENOMIC DNA]</scope>
    <source>
        <strain evidence="6">CIDEFI 213</strain>
    </source>
</reference>
<sequence>MPYARVFAEPHMPRKHYESCPLSHIQSSPTVDPAANLMDSQSFDYWMAQGNYIAPSHQTTVFDMPPDLAKVPSLSGSPISSTYDQFPAQMQQAYFPHIVDETMQFGSYPMPMTPSDFGSDHDSPYCSPRPLQHVEPSFATGHTPVQSERTHTTSGRRRAQNRAAQRAFRERKEKHARDLEAQLSILNEKYNKLEVSHAELNSAYEKLRKTIELLTQDDDAEGEETDGTSTRRHSSNSDTLRKLLDILHGEFKSINPVKIESSS</sequence>
<dbReference type="PROSITE" id="PS50217">
    <property type="entry name" value="BZIP"/>
    <property type="match status" value="1"/>
</dbReference>
<dbReference type="PANTHER" id="PTHR40621">
    <property type="entry name" value="TRANSCRIPTION FACTOR KAPC-RELATED"/>
    <property type="match status" value="1"/>
</dbReference>
<feature type="region of interest" description="Disordered" evidence="3">
    <location>
        <begin position="136"/>
        <end position="175"/>
    </location>
</feature>
<dbReference type="PROSITE" id="PS00036">
    <property type="entry name" value="BZIP_BASIC"/>
    <property type="match status" value="1"/>
</dbReference>
<keyword evidence="6" id="KW-1185">Reference proteome</keyword>
<keyword evidence="2" id="KW-0539">Nucleus</keyword>
<proteinExistence type="predicted"/>
<evidence type="ECO:0000256" key="2">
    <source>
        <dbReference type="ARBA" id="ARBA00023242"/>
    </source>
</evidence>
<organism evidence="5 6">
    <name type="scientific">Stemphylium lycopersici</name>
    <name type="common">Tomato gray leaf spot disease fungus</name>
    <name type="synonym">Thyrospora lycopersici</name>
    <dbReference type="NCBI Taxonomy" id="183478"/>
    <lineage>
        <taxon>Eukaryota</taxon>
        <taxon>Fungi</taxon>
        <taxon>Dikarya</taxon>
        <taxon>Ascomycota</taxon>
        <taxon>Pezizomycotina</taxon>
        <taxon>Dothideomycetes</taxon>
        <taxon>Pleosporomycetidae</taxon>
        <taxon>Pleosporales</taxon>
        <taxon>Pleosporineae</taxon>
        <taxon>Pleosporaceae</taxon>
        <taxon>Stemphylium</taxon>
    </lineage>
</organism>
<dbReference type="STRING" id="183478.A0A364N1E4"/>
<dbReference type="InterPro" id="IPR046347">
    <property type="entry name" value="bZIP_sf"/>
</dbReference>
<dbReference type="EMBL" id="QGDH01000075">
    <property type="protein sequence ID" value="RAR09436.1"/>
    <property type="molecule type" value="Genomic_DNA"/>
</dbReference>
<gene>
    <name evidence="5" type="ORF">DDE83_005507</name>
</gene>
<dbReference type="Gene3D" id="1.20.5.170">
    <property type="match status" value="1"/>
</dbReference>
<evidence type="ECO:0000256" key="3">
    <source>
        <dbReference type="SAM" id="MobiDB-lite"/>
    </source>
</evidence>
<dbReference type="InterPro" id="IPR004827">
    <property type="entry name" value="bZIP"/>
</dbReference>
<dbReference type="CDD" id="cd14688">
    <property type="entry name" value="bZIP_YAP"/>
    <property type="match status" value="1"/>
</dbReference>
<evidence type="ECO:0000256" key="1">
    <source>
        <dbReference type="ARBA" id="ARBA00004123"/>
    </source>
</evidence>
<protein>
    <submittedName>
        <fullName evidence="5">Basic-leucine zipper transcription factor protein</fullName>
    </submittedName>
</protein>
<comment type="caution">
    <text evidence="5">The sequence shown here is derived from an EMBL/GenBank/DDBJ whole genome shotgun (WGS) entry which is preliminary data.</text>
</comment>
<dbReference type="GO" id="GO:0090575">
    <property type="term" value="C:RNA polymerase II transcription regulator complex"/>
    <property type="evidence" value="ECO:0007669"/>
    <property type="project" value="TreeGrafter"/>
</dbReference>
<evidence type="ECO:0000313" key="5">
    <source>
        <dbReference type="EMBL" id="RAR09436.1"/>
    </source>
</evidence>
<dbReference type="GO" id="GO:0000976">
    <property type="term" value="F:transcription cis-regulatory region binding"/>
    <property type="evidence" value="ECO:0007669"/>
    <property type="project" value="InterPro"/>
</dbReference>
<dbReference type="AlphaFoldDB" id="A0A364N1E4"/>
<comment type="subcellular location">
    <subcellularLocation>
        <location evidence="1">Nucleus</location>
    </subcellularLocation>
</comment>
<dbReference type="Pfam" id="PF00170">
    <property type="entry name" value="bZIP_1"/>
    <property type="match status" value="1"/>
</dbReference>
<feature type="domain" description="BZIP" evidence="4">
    <location>
        <begin position="156"/>
        <end position="214"/>
    </location>
</feature>
<dbReference type="SUPFAM" id="SSF57959">
    <property type="entry name" value="Leucine zipper domain"/>
    <property type="match status" value="1"/>
</dbReference>
<dbReference type="GO" id="GO:0001228">
    <property type="term" value="F:DNA-binding transcription activator activity, RNA polymerase II-specific"/>
    <property type="evidence" value="ECO:0007669"/>
    <property type="project" value="TreeGrafter"/>
</dbReference>
<dbReference type="InterPro" id="IPR050936">
    <property type="entry name" value="AP-1-like"/>
</dbReference>
<dbReference type="Proteomes" id="UP000249619">
    <property type="component" value="Unassembled WGS sequence"/>
</dbReference>
<accession>A0A364N1E4</accession>
<feature type="region of interest" description="Disordered" evidence="3">
    <location>
        <begin position="215"/>
        <end position="239"/>
    </location>
</feature>